<dbReference type="PANTHER" id="PTHR22918:SF6">
    <property type="entry name" value="EG:8D8.1 PROTEIN-RELATED"/>
    <property type="match status" value="1"/>
</dbReference>
<evidence type="ECO:0000313" key="5">
    <source>
        <dbReference type="Proteomes" id="UP000295192"/>
    </source>
</evidence>
<evidence type="ECO:0000256" key="3">
    <source>
        <dbReference type="SAM" id="SignalP"/>
    </source>
</evidence>
<reference evidence="4 5" key="1">
    <citation type="journal article" date="2019" name="J. Hered.">
        <title>An Improved Genome Assembly for Drosophila navojoa, the Basal Species in the mojavensis Cluster.</title>
        <authorList>
            <person name="Vanderlinde T."/>
            <person name="Dupim E.G."/>
            <person name="Nazario-Yepiz N.O."/>
            <person name="Carvalho A.B."/>
        </authorList>
    </citation>
    <scope>NUCLEOTIDE SEQUENCE [LARGE SCALE GENOMIC DNA]</scope>
    <source>
        <strain evidence="4">Navoj_Jal97</strain>
        <tissue evidence="4">Whole organism</tissue>
    </source>
</reference>
<dbReference type="InterPro" id="IPR051666">
    <property type="entry name" value="SP_Capacitation_Regulator"/>
</dbReference>
<dbReference type="STRING" id="7232.A0A484ATX0"/>
<feature type="signal peptide" evidence="3">
    <location>
        <begin position="1"/>
        <end position="25"/>
    </location>
</feature>
<comment type="subcellular location">
    <subcellularLocation>
        <location evidence="1">Secreted</location>
    </subcellularLocation>
</comment>
<evidence type="ECO:0000256" key="1">
    <source>
        <dbReference type="ARBA" id="ARBA00004613"/>
    </source>
</evidence>
<feature type="chain" id="PRO_5019790661" description="VWFD domain-containing protein" evidence="3">
    <location>
        <begin position="26"/>
        <end position="1843"/>
    </location>
</feature>
<keyword evidence="3" id="KW-0732">Signal</keyword>
<dbReference type="EMBL" id="LSRL02000786">
    <property type="protein sequence ID" value="TDG39854.1"/>
    <property type="molecule type" value="Genomic_DNA"/>
</dbReference>
<evidence type="ECO:0000256" key="2">
    <source>
        <dbReference type="ARBA" id="ARBA00022525"/>
    </source>
</evidence>
<gene>
    <name evidence="4" type="ORF">AWZ03_013729</name>
</gene>
<dbReference type="GO" id="GO:0008201">
    <property type="term" value="F:heparin binding"/>
    <property type="evidence" value="ECO:0007669"/>
    <property type="project" value="TreeGrafter"/>
</dbReference>
<accession>A0A484ATX0</accession>
<keyword evidence="5" id="KW-1185">Reference proteome</keyword>
<dbReference type="GO" id="GO:0009986">
    <property type="term" value="C:cell surface"/>
    <property type="evidence" value="ECO:0007669"/>
    <property type="project" value="TreeGrafter"/>
</dbReference>
<sequence length="1843" mass="208158">MCVYLLFMDLRIILLCVFNFITIHGEAPIDSRSGSPAKLLPSVCRKDANGTSLSVEIRLPFMDMELRHERHLLVLRAPQLLLVLHGHELFQLQLFGKEKRLVRLGELAGRVRLQLATAAAVVLWREYLLLAVALDESVEFYQMPQQAMLDARQLRFEPIQEFALAGSSLQQLHLLQPNADQVLLLLTFNVTHSQARCRTYEWLESYFNPVEELSLPTIKAFQVVGHQPHYIITGRSLRGQARLVLSVYELVTPTLRLVRRQSLTVQARHVLAVRFRGRNLIFACPSITSSSGGSCILFRMVDGNFVVYRKHVLRQLQFSHLAASEQGQLLVGARANGEMLVFNSQRLDCYSGFGADGQPNGVYTHRNPQNESFVLLTYQNSPSATMLRVVQLGGANEPASLAASLEGNDDLSSVQQHRHEFEEAIHGLRSRLLRRKQQVDALRQLIQSLNQHDPKLNQSQPLRVQSGSRIELVQLHGNHLASPVRLQQRVVQLRQQYARRRNRRSFGVGNASNAGALDTLKAKRLHVQNLIYHGELLPGYSVESAEPPAILTIKGQLLTKQLHTQKLLIPPSDKQQPERMPANHMVVRHLQVERINNISWFDFYDSLFLKSRDSEIQGRLVFQLRARVVNLQTPLLNGLVVQRLFNLRQPQVVDSNIFMSAFHAPKLDANLVNGLNFAKDIVFRGDRDSLIKTPVRIYQMSVSGDILVANMTKWPRQMAAEGAHQSSNLQQYYTGRITLNGSLTVNNLQADTNVTRIHLLGQSLRAEDLHADYLMRDKAQHLKKLVFGNAKVTTVALSTQHINGHPTAEHLLSVAENDRVARASRKPLHVIFMNARIEGNVYCGNYSSRLAQLANDAVRQGETASITGTKLFEAPLRVDELTSQVLNGVPVSELVLKGQLEQNFTSLKYFPRIVVKILVDVGGDLNVQRLNHMKLSQLLQPAYSLQRLELPEKPTLQSLIFQRLNGLAFDELLGKMSVPNEQQDRVPQPPLLLHKQLIIEGNVRFDRPLQLQTLNGIHWDEYVSRLVSANANSVISGQKCFQAPVLITDALQAPSVNGLDLSALLEDTLLRTTPQSIGGVYTFDRLTASNVDVGQVNGVPAGSFLDLRQETLHLQGDLHVTQLHIHGSLSCALANDPQLSQLEQLLAALQQRSWPRLMVLGDALWPGEAASNPQLDYLRQHAVRRRGKQIISGHVVLQQPHLVQLQTSQSFPRQLNLSHIAEDALLRHAPSTQVVKAPQTLLQAVRARSINLLNDGQFELLNHIDLLRLNASLYRRSSGLPIAAQLHFQLPPDIGELRVQGQLNGRQVASIFEQSADAVWPPVRMEHLELQQHLQLDEINGMSLEYLLEHRVPLHGASLELFGTLQFEQLVLGERCLLRTINGIPLQNVVYRHSQRPQVISGPKTFARGIRFEGPAHIMRLNGRDLSESYQQSIYTDRDYSIDSLVLDDVRFEGGLIVDTSIGESREARLETQPQNVARQQLRQRLLQLEQQLQQQRANHSQRLLYLDYEQQPLEWTWSEPAADEPLELAVAPQSPQPTGICQLQQLRAKFSRRQQRVHLSNVSLASRMLRASSERAAIRVKAQNYCQLEQQFRARVHISCRGHAHTLGLRQHVEQLQLHDEHEYSLLLISSPDEVRVLHVNHTNCSLSDWQSVQPAAAGRLMKLIQLEDQANGSISTLLLTNGLQQVEHLPVLAVHRLDAESQRFELLQHIEGDYDLAELQAEQLLLSCHSCRHISIYSYNPRAQLFLPFQQLHLAARIQQLLPFAVAQERHLLVLTLPGSKHFQLFSYAHIEGWQQRTYGHMGDLQWSWPLIRSGQQLTTSTSVLLLCGQRMCSLVKALLD</sequence>
<comment type="caution">
    <text evidence="4">The sequence shown here is derived from an EMBL/GenBank/DDBJ whole genome shotgun (WGS) entry which is preliminary data.</text>
</comment>
<dbReference type="GO" id="GO:0005576">
    <property type="term" value="C:extracellular region"/>
    <property type="evidence" value="ECO:0007669"/>
    <property type="project" value="UniProtKB-SubCell"/>
</dbReference>
<proteinExistence type="predicted"/>
<evidence type="ECO:0008006" key="6">
    <source>
        <dbReference type="Google" id="ProtNLM"/>
    </source>
</evidence>
<dbReference type="PANTHER" id="PTHR22918">
    <property type="entry name" value="SEMINAL PLASMA PROTEIN"/>
    <property type="match status" value="1"/>
</dbReference>
<dbReference type="OMA" id="CRTFEWL"/>
<organism evidence="4 5">
    <name type="scientific">Drosophila navojoa</name>
    <name type="common">Fruit fly</name>
    <dbReference type="NCBI Taxonomy" id="7232"/>
    <lineage>
        <taxon>Eukaryota</taxon>
        <taxon>Metazoa</taxon>
        <taxon>Ecdysozoa</taxon>
        <taxon>Arthropoda</taxon>
        <taxon>Hexapoda</taxon>
        <taxon>Insecta</taxon>
        <taxon>Pterygota</taxon>
        <taxon>Neoptera</taxon>
        <taxon>Endopterygota</taxon>
        <taxon>Diptera</taxon>
        <taxon>Brachycera</taxon>
        <taxon>Muscomorpha</taxon>
        <taxon>Ephydroidea</taxon>
        <taxon>Drosophilidae</taxon>
        <taxon>Drosophila</taxon>
    </lineage>
</organism>
<dbReference type="Proteomes" id="UP000295192">
    <property type="component" value="Unassembled WGS sequence"/>
</dbReference>
<protein>
    <recommendedName>
        <fullName evidence="6">VWFD domain-containing protein</fullName>
    </recommendedName>
</protein>
<keyword evidence="2" id="KW-0964">Secreted</keyword>
<evidence type="ECO:0000313" key="4">
    <source>
        <dbReference type="EMBL" id="TDG39854.1"/>
    </source>
</evidence>
<dbReference type="OrthoDB" id="7936313at2759"/>
<name>A0A484ATX0_DRONA</name>